<dbReference type="Pfam" id="PF06527">
    <property type="entry name" value="TniQ"/>
    <property type="match status" value="1"/>
</dbReference>
<organism evidence="2 3">
    <name type="scientific">Dactylosporangium maewongense</name>
    <dbReference type="NCBI Taxonomy" id="634393"/>
    <lineage>
        <taxon>Bacteria</taxon>
        <taxon>Bacillati</taxon>
        <taxon>Actinomycetota</taxon>
        <taxon>Actinomycetes</taxon>
        <taxon>Micromonosporales</taxon>
        <taxon>Micromonosporaceae</taxon>
        <taxon>Dactylosporangium</taxon>
    </lineage>
</organism>
<evidence type="ECO:0000259" key="1">
    <source>
        <dbReference type="Pfam" id="PF06527"/>
    </source>
</evidence>
<name>A0ABP4PC68_9ACTN</name>
<keyword evidence="3" id="KW-1185">Reference proteome</keyword>
<feature type="domain" description="TniQ" evidence="1">
    <location>
        <begin position="17"/>
        <end position="100"/>
    </location>
</feature>
<proteinExistence type="predicted"/>
<evidence type="ECO:0000313" key="2">
    <source>
        <dbReference type="EMBL" id="GAA1574247.1"/>
    </source>
</evidence>
<accession>A0ABP4PC68</accession>
<comment type="caution">
    <text evidence="2">The sequence shown here is derived from an EMBL/GenBank/DDBJ whole genome shotgun (WGS) entry which is preliminary data.</text>
</comment>
<dbReference type="Proteomes" id="UP001501470">
    <property type="component" value="Unassembled WGS sequence"/>
</dbReference>
<dbReference type="InterPro" id="IPR009492">
    <property type="entry name" value="TniQ"/>
</dbReference>
<reference evidence="3" key="1">
    <citation type="journal article" date="2019" name="Int. J. Syst. Evol. Microbiol.">
        <title>The Global Catalogue of Microorganisms (GCM) 10K type strain sequencing project: providing services to taxonomists for standard genome sequencing and annotation.</title>
        <authorList>
            <consortium name="The Broad Institute Genomics Platform"/>
            <consortium name="The Broad Institute Genome Sequencing Center for Infectious Disease"/>
            <person name="Wu L."/>
            <person name="Ma J."/>
        </authorList>
    </citation>
    <scope>NUCLEOTIDE SEQUENCE [LARGE SCALE GENOMIC DNA]</scope>
    <source>
        <strain evidence="3">JCM 15933</strain>
    </source>
</reference>
<evidence type="ECO:0000313" key="3">
    <source>
        <dbReference type="Proteomes" id="UP001501470"/>
    </source>
</evidence>
<protein>
    <recommendedName>
        <fullName evidence="1">TniQ domain-containing protein</fullName>
    </recommendedName>
</protein>
<gene>
    <name evidence="2" type="ORF">GCM10009827_115130</name>
</gene>
<sequence>MSHDHRTAEHDQLRALPIAVRPRRGETVESYIRRLARANHLRPSYLRRYLAGRPGLSAVRPERLIALSGRTADTLTRALADFDATPRRPQRTDRLRRRHSEKPALYRAIRAALAAEPDTSVKSLCTRFRVGARTVALAIGSPEPPPWKPPNKKSLLGLPAIIDALLERQPFISALQVWEQILDNTDIEVSYGNVAMVVNQRRTYLESGVPTVLDHDRA</sequence>
<dbReference type="EMBL" id="BAAAQD010000052">
    <property type="protein sequence ID" value="GAA1574247.1"/>
    <property type="molecule type" value="Genomic_DNA"/>
</dbReference>
<dbReference type="RefSeq" id="WP_344515065.1">
    <property type="nucleotide sequence ID" value="NZ_BAAAQD010000052.1"/>
</dbReference>